<comment type="caution">
    <text evidence="3">The sequence shown here is derived from an EMBL/GenBank/DDBJ whole genome shotgun (WGS) entry which is preliminary data.</text>
</comment>
<proteinExistence type="predicted"/>
<dbReference type="AlphaFoldDB" id="D3BS91"/>
<keyword evidence="1" id="KW-1133">Transmembrane helix</keyword>
<dbReference type="FunCoup" id="D3BS91">
    <property type="interactions" value="965"/>
</dbReference>
<accession>D3BS91</accession>
<feature type="chain" id="PRO_5003042721" evidence="2">
    <location>
        <begin position="32"/>
        <end position="177"/>
    </location>
</feature>
<sequence length="177" mass="19253">MKISVKNLSFKTLFMVGLLVITLDKNNFVKAQDGSGSDSNSLENPKYTYCLGTTFETCVTAGACCAWCSDLNITSQDSAYKSSGVCVYNDGINTAGECPLPPTTPTTADPWFKSVCPATHRVSATCTCSPPLFSNDSIQSTPSFFITFFLAVLAFLFNMPLKDTLNYRTSHKTEKTN</sequence>
<keyword evidence="2" id="KW-0732">Signal</keyword>
<dbReference type="InParanoid" id="D3BS91"/>
<gene>
    <name evidence="3" type="ORF">PPL_10883</name>
</gene>
<dbReference type="Proteomes" id="UP000001396">
    <property type="component" value="Unassembled WGS sequence"/>
</dbReference>
<evidence type="ECO:0000256" key="1">
    <source>
        <dbReference type="SAM" id="Phobius"/>
    </source>
</evidence>
<name>D3BS91_HETP5</name>
<protein>
    <submittedName>
        <fullName evidence="3">Uncharacterized protein</fullName>
    </submittedName>
</protein>
<feature type="signal peptide" evidence="2">
    <location>
        <begin position="1"/>
        <end position="31"/>
    </location>
</feature>
<feature type="transmembrane region" description="Helical" evidence="1">
    <location>
        <begin position="143"/>
        <end position="161"/>
    </location>
</feature>
<evidence type="ECO:0000256" key="2">
    <source>
        <dbReference type="SAM" id="SignalP"/>
    </source>
</evidence>
<reference evidence="3 4" key="1">
    <citation type="journal article" date="2011" name="Genome Res.">
        <title>Phylogeny-wide analysis of social amoeba genomes highlights ancient origins for complex intercellular communication.</title>
        <authorList>
            <person name="Heidel A.J."/>
            <person name="Lawal H.M."/>
            <person name="Felder M."/>
            <person name="Schilde C."/>
            <person name="Helps N.R."/>
            <person name="Tunggal B."/>
            <person name="Rivero F."/>
            <person name="John U."/>
            <person name="Schleicher M."/>
            <person name="Eichinger L."/>
            <person name="Platzer M."/>
            <person name="Noegel A.A."/>
            <person name="Schaap P."/>
            <person name="Gloeckner G."/>
        </authorList>
    </citation>
    <scope>NUCLEOTIDE SEQUENCE [LARGE SCALE GENOMIC DNA]</scope>
    <source>
        <strain evidence="4">ATCC 26659 / Pp 5 / PN500</strain>
    </source>
</reference>
<evidence type="ECO:0000313" key="4">
    <source>
        <dbReference type="Proteomes" id="UP000001396"/>
    </source>
</evidence>
<dbReference type="RefSeq" id="XP_020427962.1">
    <property type="nucleotide sequence ID" value="XM_020581646.1"/>
</dbReference>
<dbReference type="OMA" id="CPATHRV"/>
<organism evidence="3 4">
    <name type="scientific">Heterostelium pallidum (strain ATCC 26659 / Pp 5 / PN500)</name>
    <name type="common">Cellular slime mold</name>
    <name type="synonym">Polysphondylium pallidum</name>
    <dbReference type="NCBI Taxonomy" id="670386"/>
    <lineage>
        <taxon>Eukaryota</taxon>
        <taxon>Amoebozoa</taxon>
        <taxon>Evosea</taxon>
        <taxon>Eumycetozoa</taxon>
        <taxon>Dictyostelia</taxon>
        <taxon>Acytosteliales</taxon>
        <taxon>Acytosteliaceae</taxon>
        <taxon>Heterostelium</taxon>
    </lineage>
</organism>
<dbReference type="GeneID" id="31366352"/>
<dbReference type="EMBL" id="ADBJ01000051">
    <property type="protein sequence ID" value="EFA75828.1"/>
    <property type="molecule type" value="Genomic_DNA"/>
</dbReference>
<keyword evidence="1" id="KW-0472">Membrane</keyword>
<keyword evidence="4" id="KW-1185">Reference proteome</keyword>
<keyword evidence="1" id="KW-0812">Transmembrane</keyword>
<evidence type="ECO:0000313" key="3">
    <source>
        <dbReference type="EMBL" id="EFA75828.1"/>
    </source>
</evidence>